<organism evidence="1 2">
    <name type="scientific">Smallanthus sonchifolius</name>
    <dbReference type="NCBI Taxonomy" id="185202"/>
    <lineage>
        <taxon>Eukaryota</taxon>
        <taxon>Viridiplantae</taxon>
        <taxon>Streptophyta</taxon>
        <taxon>Embryophyta</taxon>
        <taxon>Tracheophyta</taxon>
        <taxon>Spermatophyta</taxon>
        <taxon>Magnoliopsida</taxon>
        <taxon>eudicotyledons</taxon>
        <taxon>Gunneridae</taxon>
        <taxon>Pentapetalae</taxon>
        <taxon>asterids</taxon>
        <taxon>campanulids</taxon>
        <taxon>Asterales</taxon>
        <taxon>Asteraceae</taxon>
        <taxon>Asteroideae</taxon>
        <taxon>Heliantheae alliance</taxon>
        <taxon>Millerieae</taxon>
        <taxon>Smallanthus</taxon>
    </lineage>
</organism>
<evidence type="ECO:0000313" key="1">
    <source>
        <dbReference type="EMBL" id="KAI3794772.1"/>
    </source>
</evidence>
<proteinExistence type="predicted"/>
<keyword evidence="2" id="KW-1185">Reference proteome</keyword>
<name>A0ACB9HIV2_9ASTR</name>
<gene>
    <name evidence="1" type="ORF">L1987_37410</name>
</gene>
<dbReference type="EMBL" id="CM042029">
    <property type="protein sequence ID" value="KAI3794772.1"/>
    <property type="molecule type" value="Genomic_DNA"/>
</dbReference>
<reference evidence="2" key="1">
    <citation type="journal article" date="2022" name="Mol. Ecol. Resour.">
        <title>The genomes of chicory, endive, great burdock and yacon provide insights into Asteraceae palaeo-polyploidization history and plant inulin production.</title>
        <authorList>
            <person name="Fan W."/>
            <person name="Wang S."/>
            <person name="Wang H."/>
            <person name="Wang A."/>
            <person name="Jiang F."/>
            <person name="Liu H."/>
            <person name="Zhao H."/>
            <person name="Xu D."/>
            <person name="Zhang Y."/>
        </authorList>
    </citation>
    <scope>NUCLEOTIDE SEQUENCE [LARGE SCALE GENOMIC DNA]</scope>
    <source>
        <strain evidence="2">cv. Yunnan</strain>
    </source>
</reference>
<reference evidence="1 2" key="2">
    <citation type="journal article" date="2022" name="Mol. Ecol. Resour.">
        <title>The genomes of chicory, endive, great burdock and yacon provide insights into Asteraceae paleo-polyploidization history and plant inulin production.</title>
        <authorList>
            <person name="Fan W."/>
            <person name="Wang S."/>
            <person name="Wang H."/>
            <person name="Wang A."/>
            <person name="Jiang F."/>
            <person name="Liu H."/>
            <person name="Zhao H."/>
            <person name="Xu D."/>
            <person name="Zhang Y."/>
        </authorList>
    </citation>
    <scope>NUCLEOTIDE SEQUENCE [LARGE SCALE GENOMIC DNA]</scope>
    <source>
        <strain evidence="2">cv. Yunnan</strain>
        <tissue evidence="1">Leaves</tissue>
    </source>
</reference>
<protein>
    <submittedName>
        <fullName evidence="1">Uncharacterized protein</fullName>
    </submittedName>
</protein>
<dbReference type="Proteomes" id="UP001056120">
    <property type="component" value="Linkage Group LG12"/>
</dbReference>
<comment type="caution">
    <text evidence="1">The sequence shown here is derived from an EMBL/GenBank/DDBJ whole genome shotgun (WGS) entry which is preliminary data.</text>
</comment>
<accession>A0ACB9HIV2</accession>
<evidence type="ECO:0000313" key="2">
    <source>
        <dbReference type="Proteomes" id="UP001056120"/>
    </source>
</evidence>
<sequence length="80" mass="9234">MSNTLVQLSYQHLIKHLLRVTVHPCSSHTSSQPFSLHIQQYIRTQLNLIENSLPSFASFSLSKFLQILSFHQIVDSIRNL</sequence>